<protein>
    <submittedName>
        <fullName evidence="1">Uncharacterized protein</fullName>
    </submittedName>
</protein>
<gene>
    <name evidence="1" type="ORF">B0T22DRAFT_477383</name>
</gene>
<proteinExistence type="predicted"/>
<name>A0AAE1CHE8_9PEZI</name>
<dbReference type="AlphaFoldDB" id="A0AAE1CHE8"/>
<keyword evidence="2" id="KW-1185">Reference proteome</keyword>
<dbReference type="Gene3D" id="2.120.10.70">
    <property type="entry name" value="Fucose-specific lectin"/>
    <property type="match status" value="1"/>
</dbReference>
<evidence type="ECO:0000313" key="2">
    <source>
        <dbReference type="Proteomes" id="UP001270362"/>
    </source>
</evidence>
<evidence type="ECO:0000313" key="1">
    <source>
        <dbReference type="EMBL" id="KAK3694647.1"/>
    </source>
</evidence>
<dbReference type="Proteomes" id="UP001270362">
    <property type="component" value="Unassembled WGS sequence"/>
</dbReference>
<accession>A0AAE1CHE8</accession>
<organism evidence="1 2">
    <name type="scientific">Podospora appendiculata</name>
    <dbReference type="NCBI Taxonomy" id="314037"/>
    <lineage>
        <taxon>Eukaryota</taxon>
        <taxon>Fungi</taxon>
        <taxon>Dikarya</taxon>
        <taxon>Ascomycota</taxon>
        <taxon>Pezizomycotina</taxon>
        <taxon>Sordariomycetes</taxon>
        <taxon>Sordariomycetidae</taxon>
        <taxon>Sordariales</taxon>
        <taxon>Podosporaceae</taxon>
        <taxon>Podospora</taxon>
    </lineage>
</organism>
<sequence length="252" mass="27385">MSNALVKNVYFVQPEGVMVEHQSPFKDQIGVWGNDNFSGLYTASNLSSLSSYWYQDFGTRVQILANFFQELGANSLTVARYAEEAEIGEPWQSTRQSLSIQDGSPIASAPAGDGRDLRLYVAGTDGNMKQYPFNIESASLGSPVSELHPFSAVILIPVEHSLTLVSCNCSGGFLMQQDRIKALLKPSRTYLGLSATAQTSSLSFTDQRVHVLYDEDNGPAVEEWQIPTSGGRKTTGQNGPLKLIGKVAINPS</sequence>
<reference evidence="1" key="2">
    <citation type="submission" date="2023-06" db="EMBL/GenBank/DDBJ databases">
        <authorList>
            <consortium name="Lawrence Berkeley National Laboratory"/>
            <person name="Haridas S."/>
            <person name="Hensen N."/>
            <person name="Bonometti L."/>
            <person name="Westerberg I."/>
            <person name="Brannstrom I.O."/>
            <person name="Guillou S."/>
            <person name="Cros-Aarteil S."/>
            <person name="Calhoun S."/>
            <person name="Kuo A."/>
            <person name="Mondo S."/>
            <person name="Pangilinan J."/>
            <person name="Riley R."/>
            <person name="Labutti K."/>
            <person name="Andreopoulos B."/>
            <person name="Lipzen A."/>
            <person name="Chen C."/>
            <person name="Yanf M."/>
            <person name="Daum C."/>
            <person name="Ng V."/>
            <person name="Clum A."/>
            <person name="Steindorff A."/>
            <person name="Ohm R."/>
            <person name="Martin F."/>
            <person name="Silar P."/>
            <person name="Natvig D."/>
            <person name="Lalanne C."/>
            <person name="Gautier V."/>
            <person name="Ament-Velasquez S.L."/>
            <person name="Kruys A."/>
            <person name="Hutchinson M.I."/>
            <person name="Powell A.J."/>
            <person name="Barry K."/>
            <person name="Miller A.N."/>
            <person name="Grigoriev I.V."/>
            <person name="Debuchy R."/>
            <person name="Gladieux P."/>
            <person name="Thoren M.H."/>
            <person name="Johannesson H."/>
        </authorList>
    </citation>
    <scope>NUCLEOTIDE SEQUENCE</scope>
    <source>
        <strain evidence="1">CBS 314.62</strain>
    </source>
</reference>
<dbReference type="EMBL" id="JAULSO010000001">
    <property type="protein sequence ID" value="KAK3694647.1"/>
    <property type="molecule type" value="Genomic_DNA"/>
</dbReference>
<reference evidence="1" key="1">
    <citation type="journal article" date="2023" name="Mol. Phylogenet. Evol.">
        <title>Genome-scale phylogeny and comparative genomics of the fungal order Sordariales.</title>
        <authorList>
            <person name="Hensen N."/>
            <person name="Bonometti L."/>
            <person name="Westerberg I."/>
            <person name="Brannstrom I.O."/>
            <person name="Guillou S."/>
            <person name="Cros-Aarteil S."/>
            <person name="Calhoun S."/>
            <person name="Haridas S."/>
            <person name="Kuo A."/>
            <person name="Mondo S."/>
            <person name="Pangilinan J."/>
            <person name="Riley R."/>
            <person name="LaButti K."/>
            <person name="Andreopoulos B."/>
            <person name="Lipzen A."/>
            <person name="Chen C."/>
            <person name="Yan M."/>
            <person name="Daum C."/>
            <person name="Ng V."/>
            <person name="Clum A."/>
            <person name="Steindorff A."/>
            <person name="Ohm R.A."/>
            <person name="Martin F."/>
            <person name="Silar P."/>
            <person name="Natvig D.O."/>
            <person name="Lalanne C."/>
            <person name="Gautier V."/>
            <person name="Ament-Velasquez S.L."/>
            <person name="Kruys A."/>
            <person name="Hutchinson M.I."/>
            <person name="Powell A.J."/>
            <person name="Barry K."/>
            <person name="Miller A.N."/>
            <person name="Grigoriev I.V."/>
            <person name="Debuchy R."/>
            <person name="Gladieux P."/>
            <person name="Hiltunen Thoren M."/>
            <person name="Johannesson H."/>
        </authorList>
    </citation>
    <scope>NUCLEOTIDE SEQUENCE</scope>
    <source>
        <strain evidence="1">CBS 314.62</strain>
    </source>
</reference>
<comment type="caution">
    <text evidence="1">The sequence shown here is derived from an EMBL/GenBank/DDBJ whole genome shotgun (WGS) entry which is preliminary data.</text>
</comment>